<evidence type="ECO:0000313" key="2">
    <source>
        <dbReference type="EMBL" id="GBO05203.1"/>
    </source>
</evidence>
<dbReference type="OrthoDB" id="6434514at2759"/>
<dbReference type="AlphaFoldDB" id="A0A4Y2TYG2"/>
<organism evidence="2 3">
    <name type="scientific">Araneus ventricosus</name>
    <name type="common">Orbweaver spider</name>
    <name type="synonym">Epeira ventricosa</name>
    <dbReference type="NCBI Taxonomy" id="182803"/>
    <lineage>
        <taxon>Eukaryota</taxon>
        <taxon>Metazoa</taxon>
        <taxon>Ecdysozoa</taxon>
        <taxon>Arthropoda</taxon>
        <taxon>Chelicerata</taxon>
        <taxon>Arachnida</taxon>
        <taxon>Araneae</taxon>
        <taxon>Araneomorphae</taxon>
        <taxon>Entelegynae</taxon>
        <taxon>Araneoidea</taxon>
        <taxon>Araneidae</taxon>
        <taxon>Araneus</taxon>
    </lineage>
</organism>
<protein>
    <submittedName>
        <fullName evidence="2">Uncharacterized protein</fullName>
    </submittedName>
</protein>
<evidence type="ECO:0000313" key="3">
    <source>
        <dbReference type="Proteomes" id="UP000499080"/>
    </source>
</evidence>
<name>A0A4Y2TYG2_ARAVE</name>
<gene>
    <name evidence="1" type="ORF">AVEN_129687_1</name>
    <name evidence="2" type="ORF">AVEN_87621_1</name>
</gene>
<dbReference type="EMBL" id="BGPR01031894">
    <property type="protein sequence ID" value="GBO05179.1"/>
    <property type="molecule type" value="Genomic_DNA"/>
</dbReference>
<evidence type="ECO:0000313" key="1">
    <source>
        <dbReference type="EMBL" id="GBO05179.1"/>
    </source>
</evidence>
<comment type="caution">
    <text evidence="2">The sequence shown here is derived from an EMBL/GenBank/DDBJ whole genome shotgun (WGS) entry which is preliminary data.</text>
</comment>
<dbReference type="EMBL" id="BGPR01031910">
    <property type="protein sequence ID" value="GBO05203.1"/>
    <property type="molecule type" value="Genomic_DNA"/>
</dbReference>
<proteinExistence type="predicted"/>
<dbReference type="Proteomes" id="UP000499080">
    <property type="component" value="Unassembled WGS sequence"/>
</dbReference>
<accession>A0A4Y2TYG2</accession>
<sequence>MRKDDIFFPWTGNQIFLSIHSPFVPVNPLLEGNHLKSGYEYNIYVRLDEEHLQPHPYETNCTDYDALWRKNNKTGPRSQEMCKALCYLSYSRACYDCEKPKVMLYRPENLCSDQTEWSGCKDENATERRNACRRNCNPACFNLALQIGKNGSLKQVNSNELVTTRQACHKLATSNSLQTIGKTEYEDNFGLEPPTTRFIAKYSASALATQPAELR</sequence>
<keyword evidence="3" id="KW-1185">Reference proteome</keyword>
<reference evidence="2 3" key="1">
    <citation type="journal article" date="2019" name="Sci. Rep.">
        <title>Orb-weaving spider Araneus ventricosus genome elucidates the spidroin gene catalogue.</title>
        <authorList>
            <person name="Kono N."/>
            <person name="Nakamura H."/>
            <person name="Ohtoshi R."/>
            <person name="Moran D.A.P."/>
            <person name="Shinohara A."/>
            <person name="Yoshida Y."/>
            <person name="Fujiwara M."/>
            <person name="Mori M."/>
            <person name="Tomita M."/>
            <person name="Arakawa K."/>
        </authorList>
    </citation>
    <scope>NUCLEOTIDE SEQUENCE [LARGE SCALE GENOMIC DNA]</scope>
</reference>